<evidence type="ECO:0000313" key="2">
    <source>
        <dbReference type="Proteomes" id="UP000054477"/>
    </source>
</evidence>
<dbReference type="Proteomes" id="UP000054477">
    <property type="component" value="Unassembled WGS sequence"/>
</dbReference>
<dbReference type="EMBL" id="KN839027">
    <property type="protein sequence ID" value="KIJ91292.1"/>
    <property type="molecule type" value="Genomic_DNA"/>
</dbReference>
<proteinExistence type="predicted"/>
<name>A0A0C9X418_9AGAR</name>
<protein>
    <submittedName>
        <fullName evidence="1">Uncharacterized protein</fullName>
    </submittedName>
</protein>
<gene>
    <name evidence="1" type="ORF">K443DRAFT_115204</name>
</gene>
<evidence type="ECO:0000313" key="1">
    <source>
        <dbReference type="EMBL" id="KIJ91292.1"/>
    </source>
</evidence>
<feature type="non-terminal residue" evidence="1">
    <location>
        <position position="1"/>
    </location>
</feature>
<reference evidence="1 2" key="1">
    <citation type="submission" date="2014-04" db="EMBL/GenBank/DDBJ databases">
        <authorList>
            <consortium name="DOE Joint Genome Institute"/>
            <person name="Kuo A."/>
            <person name="Kohler A."/>
            <person name="Nagy L.G."/>
            <person name="Floudas D."/>
            <person name="Copeland A."/>
            <person name="Barry K.W."/>
            <person name="Cichocki N."/>
            <person name="Veneault-Fourrey C."/>
            <person name="LaButti K."/>
            <person name="Lindquist E.A."/>
            <person name="Lipzen A."/>
            <person name="Lundell T."/>
            <person name="Morin E."/>
            <person name="Murat C."/>
            <person name="Sun H."/>
            <person name="Tunlid A."/>
            <person name="Henrissat B."/>
            <person name="Grigoriev I.V."/>
            <person name="Hibbett D.S."/>
            <person name="Martin F."/>
            <person name="Nordberg H.P."/>
            <person name="Cantor M.N."/>
            <person name="Hua S.X."/>
        </authorList>
    </citation>
    <scope>NUCLEOTIDE SEQUENCE [LARGE SCALE GENOMIC DNA]</scope>
    <source>
        <strain evidence="1 2">LaAM-08-1</strain>
    </source>
</reference>
<dbReference type="AlphaFoldDB" id="A0A0C9X418"/>
<accession>A0A0C9X418</accession>
<dbReference type="HOGENOM" id="CLU_166516_0_0_1"/>
<organism evidence="1 2">
    <name type="scientific">Laccaria amethystina LaAM-08-1</name>
    <dbReference type="NCBI Taxonomy" id="1095629"/>
    <lineage>
        <taxon>Eukaryota</taxon>
        <taxon>Fungi</taxon>
        <taxon>Dikarya</taxon>
        <taxon>Basidiomycota</taxon>
        <taxon>Agaricomycotina</taxon>
        <taxon>Agaricomycetes</taxon>
        <taxon>Agaricomycetidae</taxon>
        <taxon>Agaricales</taxon>
        <taxon>Agaricineae</taxon>
        <taxon>Hydnangiaceae</taxon>
        <taxon>Laccaria</taxon>
    </lineage>
</organism>
<keyword evidence="2" id="KW-1185">Reference proteome</keyword>
<reference evidence="2" key="2">
    <citation type="submission" date="2015-01" db="EMBL/GenBank/DDBJ databases">
        <title>Evolutionary Origins and Diversification of the Mycorrhizal Mutualists.</title>
        <authorList>
            <consortium name="DOE Joint Genome Institute"/>
            <consortium name="Mycorrhizal Genomics Consortium"/>
            <person name="Kohler A."/>
            <person name="Kuo A."/>
            <person name="Nagy L.G."/>
            <person name="Floudas D."/>
            <person name="Copeland A."/>
            <person name="Barry K.W."/>
            <person name="Cichocki N."/>
            <person name="Veneault-Fourrey C."/>
            <person name="LaButti K."/>
            <person name="Lindquist E.A."/>
            <person name="Lipzen A."/>
            <person name="Lundell T."/>
            <person name="Morin E."/>
            <person name="Murat C."/>
            <person name="Riley R."/>
            <person name="Ohm R."/>
            <person name="Sun H."/>
            <person name="Tunlid A."/>
            <person name="Henrissat B."/>
            <person name="Grigoriev I.V."/>
            <person name="Hibbett D.S."/>
            <person name="Martin F."/>
        </authorList>
    </citation>
    <scope>NUCLEOTIDE SEQUENCE [LARGE SCALE GENOMIC DNA]</scope>
    <source>
        <strain evidence="2">LaAM-08-1</strain>
    </source>
</reference>
<sequence length="71" mass="7726">GLSSAPPIPAGIRSFRWNGIWQGGLLILSFRCCLIPVEFDHSGIYTGMVSGMAFPGMGRNGIPVEFRWNSV</sequence>